<keyword evidence="3" id="KW-1185">Reference proteome</keyword>
<evidence type="ECO:0000313" key="3">
    <source>
        <dbReference type="Proteomes" id="UP000199032"/>
    </source>
</evidence>
<feature type="transmembrane region" description="Helical" evidence="1">
    <location>
        <begin position="6"/>
        <end position="26"/>
    </location>
</feature>
<gene>
    <name evidence="2" type="ORF">COMA1_20615</name>
</gene>
<keyword evidence="1" id="KW-0812">Transmembrane</keyword>
<evidence type="ECO:0000313" key="2">
    <source>
        <dbReference type="EMBL" id="CUS36053.1"/>
    </source>
</evidence>
<keyword evidence="1" id="KW-0472">Membrane</keyword>
<evidence type="ECO:0000256" key="1">
    <source>
        <dbReference type="SAM" id="Phobius"/>
    </source>
</evidence>
<keyword evidence="1" id="KW-1133">Transmembrane helix</keyword>
<dbReference type="EMBL" id="CZQA01000008">
    <property type="protein sequence ID" value="CUS36053.1"/>
    <property type="molecule type" value="Genomic_DNA"/>
</dbReference>
<proteinExistence type="predicted"/>
<protein>
    <submittedName>
        <fullName evidence="2">Uncharacterized protein</fullName>
    </submittedName>
</protein>
<dbReference type="RefSeq" id="WP_176698005.1">
    <property type="nucleotide sequence ID" value="NZ_CZQA01000008.1"/>
</dbReference>
<dbReference type="STRING" id="1742972.COMA1_20615"/>
<dbReference type="Proteomes" id="UP000199032">
    <property type="component" value="Unassembled WGS sequence"/>
</dbReference>
<sequence length="49" mass="5832">MNEMVLWSLWYGLLATLPVIMTRLLIKNTRARVAAYRRSPDSINRRREV</sequence>
<dbReference type="AlphaFoldDB" id="A0A0S4LES5"/>
<name>A0A0S4LES5_9BACT</name>
<organism evidence="2 3">
    <name type="scientific">Candidatus Nitrospira nitrosa</name>
    <dbReference type="NCBI Taxonomy" id="1742972"/>
    <lineage>
        <taxon>Bacteria</taxon>
        <taxon>Pseudomonadati</taxon>
        <taxon>Nitrospirota</taxon>
        <taxon>Nitrospiria</taxon>
        <taxon>Nitrospirales</taxon>
        <taxon>Nitrospiraceae</taxon>
        <taxon>Nitrospira</taxon>
    </lineage>
</organism>
<reference evidence="2 3" key="1">
    <citation type="submission" date="2015-10" db="EMBL/GenBank/DDBJ databases">
        <authorList>
            <person name="Gilbert D.G."/>
        </authorList>
    </citation>
    <scope>NUCLEOTIDE SEQUENCE [LARGE SCALE GENOMIC DNA]</scope>
    <source>
        <strain evidence="2">COMA1</strain>
    </source>
</reference>
<accession>A0A0S4LES5</accession>